<protein>
    <submittedName>
        <fullName evidence="2">Putative hydrolase of the HAD superfamily</fullName>
    </submittedName>
</protein>
<proteinExistence type="predicted"/>
<gene>
    <name evidence="2" type="ORF">SAMN02745157_0395</name>
</gene>
<name>A0A1M4UBH4_9HYPH</name>
<keyword evidence="3" id="KW-1185">Reference proteome</keyword>
<dbReference type="PANTHER" id="PTHR43316:SF8">
    <property type="entry name" value="HAD FAMILY HYDROLASE"/>
    <property type="match status" value="1"/>
</dbReference>
<dbReference type="PANTHER" id="PTHR43316">
    <property type="entry name" value="HYDROLASE, HALOACID DELAHOGENASE-RELATED"/>
    <property type="match status" value="1"/>
</dbReference>
<dbReference type="Pfam" id="PF00702">
    <property type="entry name" value="Hydrolase"/>
    <property type="match status" value="1"/>
</dbReference>
<accession>A0A1M4UBH4</accession>
<dbReference type="InterPro" id="IPR051540">
    <property type="entry name" value="S-2-haloacid_dehalogenase"/>
</dbReference>
<dbReference type="SFLD" id="SFLDS00003">
    <property type="entry name" value="Haloacid_Dehalogenase"/>
    <property type="match status" value="1"/>
</dbReference>
<dbReference type="RefSeq" id="WP_073050995.1">
    <property type="nucleotide sequence ID" value="NZ_FQUP01000001.1"/>
</dbReference>
<dbReference type="CDD" id="cd07515">
    <property type="entry name" value="HAD-like"/>
    <property type="match status" value="1"/>
</dbReference>
<dbReference type="InterPro" id="IPR023198">
    <property type="entry name" value="PGP-like_dom2"/>
</dbReference>
<dbReference type="AlphaFoldDB" id="A0A1M4UBH4"/>
<organism evidence="2 3">
    <name type="scientific">Kaistia soli DSM 19436</name>
    <dbReference type="NCBI Taxonomy" id="1122133"/>
    <lineage>
        <taxon>Bacteria</taxon>
        <taxon>Pseudomonadati</taxon>
        <taxon>Pseudomonadota</taxon>
        <taxon>Alphaproteobacteria</taxon>
        <taxon>Hyphomicrobiales</taxon>
        <taxon>Kaistiaceae</taxon>
        <taxon>Kaistia</taxon>
    </lineage>
</organism>
<sequence length="247" mass="27126">MSDHAITAIGFDADDTLWQNEHFYRLTEQRFTALLEAHGDEEVISSRLLAAETRNLALYGFGIKGFTLSMIETAIEVTEGRVDASVIREILAAGRELLTHPVETLPHARDAIERLSGSHRIILITKGDLFDQERKLAQSGLGDLFDAVEIVSDKTADTYRRIFARHADGPERALMVGNSLKSDIAPAIGAGAWGVYVPHPLTWSFEHVEPPVGNPRFRQIEDLGALPDLVRALARDGLHSAATDPSP</sequence>
<dbReference type="GO" id="GO:0016787">
    <property type="term" value="F:hydrolase activity"/>
    <property type="evidence" value="ECO:0007669"/>
    <property type="project" value="UniProtKB-KW"/>
</dbReference>
<dbReference type="Gene3D" id="1.10.150.240">
    <property type="entry name" value="Putative phosphatase, domain 2"/>
    <property type="match status" value="1"/>
</dbReference>
<dbReference type="STRING" id="1122133.SAMN02745157_0395"/>
<dbReference type="EMBL" id="FQUP01000001">
    <property type="protein sequence ID" value="SHE53913.1"/>
    <property type="molecule type" value="Genomic_DNA"/>
</dbReference>
<dbReference type="InterPro" id="IPR036412">
    <property type="entry name" value="HAD-like_sf"/>
</dbReference>
<dbReference type="SUPFAM" id="SSF56784">
    <property type="entry name" value="HAD-like"/>
    <property type="match status" value="1"/>
</dbReference>
<evidence type="ECO:0000313" key="3">
    <source>
        <dbReference type="Proteomes" id="UP000184485"/>
    </source>
</evidence>
<dbReference type="Proteomes" id="UP000184485">
    <property type="component" value="Unassembled WGS sequence"/>
</dbReference>
<dbReference type="Gene3D" id="3.40.50.1000">
    <property type="entry name" value="HAD superfamily/HAD-like"/>
    <property type="match status" value="1"/>
</dbReference>
<evidence type="ECO:0000313" key="2">
    <source>
        <dbReference type="EMBL" id="SHE53913.1"/>
    </source>
</evidence>
<dbReference type="OrthoDB" id="6101375at2"/>
<dbReference type="SFLD" id="SFLDG01129">
    <property type="entry name" value="C1.5:_HAD__Beta-PGM__Phosphata"/>
    <property type="match status" value="1"/>
</dbReference>
<dbReference type="InterPro" id="IPR023214">
    <property type="entry name" value="HAD_sf"/>
</dbReference>
<reference evidence="2 3" key="1">
    <citation type="submission" date="2016-11" db="EMBL/GenBank/DDBJ databases">
        <authorList>
            <person name="Jaros S."/>
            <person name="Januszkiewicz K."/>
            <person name="Wedrychowicz H."/>
        </authorList>
    </citation>
    <scope>NUCLEOTIDE SEQUENCE [LARGE SCALE GENOMIC DNA]</scope>
    <source>
        <strain evidence="2 3">DSM 19436</strain>
    </source>
</reference>
<keyword evidence="1 2" id="KW-0378">Hydrolase</keyword>
<evidence type="ECO:0000256" key="1">
    <source>
        <dbReference type="ARBA" id="ARBA00022801"/>
    </source>
</evidence>